<dbReference type="InterPro" id="IPR001878">
    <property type="entry name" value="Znf_CCHC"/>
</dbReference>
<evidence type="ECO:0000313" key="4">
    <source>
        <dbReference type="Proteomes" id="UP000818029"/>
    </source>
</evidence>
<feature type="compositionally biased region" description="Basic residues" evidence="2">
    <location>
        <begin position="1"/>
        <end position="19"/>
    </location>
</feature>
<sequence>MSTRGTHRRGTGGRGRGRGSARAGSSVSGLMPNVEAREVLASPVTETGSFDRAAGDDVLSQAMLHILKRVVRTSNGAVGPPQREQDFAALVEKVEIAEDVKRSERQNCEKDRGRFKRDLEPSSSSKRPKKKARFDGPVGAGVSVARPQSRTDCGRYHLGECWKKIGACFRCGSKEHQVKDCPQMPTQMQAVRGGNGVGQIRGTFGRGIGNSEARQLTLVCAARHREDGDALDVITGSTHSYIACTVSGTLGIMCESTVNKMTVLSPLGQSVRVDKLFRDVPLEVQEIIFLADLMELPFGEFDLILGMDWLVKHCASLDCAAKRMVLKAIEDDEVVVIGEQRDFLSNVISALSVEKLVRKGCETFLAYIGASVSKGLSVRDVRIVKDFFDVFLDKLPRLPPSREVEFGIELLPGTASVSFSSKSEGVLCVLQLSKSLFHHSIKLSVKKIAVNFRQWFRWAKPLLSVEILGIRGSYTLSQTGV</sequence>
<dbReference type="PANTHER" id="PTHR15503:SF45">
    <property type="entry name" value="RNA-DIRECTED DNA POLYMERASE HOMOLOG"/>
    <property type="match status" value="1"/>
</dbReference>
<feature type="domain" description="CCHC-type" evidence="3">
    <location>
        <begin position="168"/>
        <end position="183"/>
    </location>
</feature>
<dbReference type="SMART" id="SM00343">
    <property type="entry name" value="ZnF_C2HC"/>
    <property type="match status" value="1"/>
</dbReference>
<evidence type="ECO:0000256" key="2">
    <source>
        <dbReference type="SAM" id="MobiDB-lite"/>
    </source>
</evidence>
<accession>A0ABM2ZI00</accession>
<keyword evidence="1" id="KW-0862">Zinc</keyword>
<evidence type="ECO:0000259" key="3">
    <source>
        <dbReference type="PROSITE" id="PS50158"/>
    </source>
</evidence>
<feature type="compositionally biased region" description="Basic and acidic residues" evidence="2">
    <location>
        <begin position="103"/>
        <end position="120"/>
    </location>
</feature>
<proteinExistence type="predicted"/>
<feature type="region of interest" description="Disordered" evidence="2">
    <location>
        <begin position="1"/>
        <end position="29"/>
    </location>
</feature>
<keyword evidence="1" id="KW-0479">Metal-binding</keyword>
<feature type="compositionally biased region" description="Low complexity" evidence="2">
    <location>
        <begin position="20"/>
        <end position="29"/>
    </location>
</feature>
<reference evidence="4" key="1">
    <citation type="journal article" date="2020" name="Nat. Genet.">
        <title>Genomic diversifications of five Gossypium allopolyploid species and their impact on cotton improvement.</title>
        <authorList>
            <person name="Chen Z.J."/>
            <person name="Sreedasyam A."/>
            <person name="Ando A."/>
            <person name="Song Q."/>
            <person name="De Santiago L.M."/>
            <person name="Hulse-Kemp A.M."/>
            <person name="Ding M."/>
            <person name="Ye W."/>
            <person name="Kirkbride R.C."/>
            <person name="Jenkins J."/>
            <person name="Plott C."/>
            <person name="Lovell J."/>
            <person name="Lin Y.M."/>
            <person name="Vaughn R."/>
            <person name="Liu B."/>
            <person name="Simpson S."/>
            <person name="Scheffler B.E."/>
            <person name="Wen L."/>
            <person name="Saski C.A."/>
            <person name="Grover C.E."/>
            <person name="Hu G."/>
            <person name="Conover J.L."/>
            <person name="Carlson J.W."/>
            <person name="Shu S."/>
            <person name="Boston L.B."/>
            <person name="Williams M."/>
            <person name="Peterson D.G."/>
            <person name="McGee K."/>
            <person name="Jones D.C."/>
            <person name="Wendel J.F."/>
            <person name="Stelly D.M."/>
            <person name="Grimwood J."/>
            <person name="Schmutz J."/>
        </authorList>
    </citation>
    <scope>NUCLEOTIDE SEQUENCE [LARGE SCALE GENOMIC DNA]</scope>
    <source>
        <strain evidence="4">cv. TM-1</strain>
    </source>
</reference>
<dbReference type="PANTHER" id="PTHR15503">
    <property type="entry name" value="LDOC1 RELATED"/>
    <property type="match status" value="1"/>
</dbReference>
<dbReference type="Proteomes" id="UP000818029">
    <property type="component" value="Chromosome D01"/>
</dbReference>
<gene>
    <name evidence="5" type="primary">LOC121213570</name>
</gene>
<dbReference type="InterPro" id="IPR032567">
    <property type="entry name" value="RTL1-rel"/>
</dbReference>
<feature type="region of interest" description="Disordered" evidence="2">
    <location>
        <begin position="103"/>
        <end position="143"/>
    </location>
</feature>
<dbReference type="Pfam" id="PF08284">
    <property type="entry name" value="RVP_2"/>
    <property type="match status" value="1"/>
</dbReference>
<dbReference type="Pfam" id="PF00098">
    <property type="entry name" value="zf-CCHC"/>
    <property type="match status" value="1"/>
</dbReference>
<dbReference type="CDD" id="cd00303">
    <property type="entry name" value="retropepsin_like"/>
    <property type="match status" value="1"/>
</dbReference>
<dbReference type="GeneID" id="121213570"/>
<evidence type="ECO:0000256" key="1">
    <source>
        <dbReference type="PROSITE-ProRule" id="PRU00047"/>
    </source>
</evidence>
<dbReference type="InterPro" id="IPR021109">
    <property type="entry name" value="Peptidase_aspartic_dom_sf"/>
</dbReference>
<evidence type="ECO:0000313" key="5">
    <source>
        <dbReference type="RefSeq" id="XP_040942294.1"/>
    </source>
</evidence>
<name>A0ABM2ZI00_GOSHI</name>
<protein>
    <recommendedName>
        <fullName evidence="3">CCHC-type domain-containing protein</fullName>
    </recommendedName>
</protein>
<organism evidence="4 5">
    <name type="scientific">Gossypium hirsutum</name>
    <name type="common">Upland cotton</name>
    <name type="synonym">Gossypium mexicanum</name>
    <dbReference type="NCBI Taxonomy" id="3635"/>
    <lineage>
        <taxon>Eukaryota</taxon>
        <taxon>Viridiplantae</taxon>
        <taxon>Streptophyta</taxon>
        <taxon>Embryophyta</taxon>
        <taxon>Tracheophyta</taxon>
        <taxon>Spermatophyta</taxon>
        <taxon>Magnoliopsida</taxon>
        <taxon>eudicotyledons</taxon>
        <taxon>Gunneridae</taxon>
        <taxon>Pentapetalae</taxon>
        <taxon>rosids</taxon>
        <taxon>malvids</taxon>
        <taxon>Malvales</taxon>
        <taxon>Malvaceae</taxon>
        <taxon>Malvoideae</taxon>
        <taxon>Gossypium</taxon>
    </lineage>
</organism>
<reference evidence="5" key="2">
    <citation type="submission" date="2025-08" db="UniProtKB">
        <authorList>
            <consortium name="RefSeq"/>
        </authorList>
    </citation>
    <scope>IDENTIFICATION</scope>
</reference>
<dbReference type="RefSeq" id="XP_040942294.1">
    <property type="nucleotide sequence ID" value="XM_041086360.1"/>
</dbReference>
<dbReference type="Gene3D" id="2.40.70.10">
    <property type="entry name" value="Acid Proteases"/>
    <property type="match status" value="1"/>
</dbReference>
<keyword evidence="1" id="KW-0863">Zinc-finger</keyword>
<dbReference type="PROSITE" id="PS50158">
    <property type="entry name" value="ZF_CCHC"/>
    <property type="match status" value="1"/>
</dbReference>
<keyword evidence="4" id="KW-1185">Reference proteome</keyword>